<comment type="cofactor">
    <cofactor evidence="2 10">
        <name>a divalent metal cation</name>
        <dbReference type="ChEBI" id="CHEBI:60240"/>
    </cofactor>
</comment>
<evidence type="ECO:0000256" key="6">
    <source>
        <dbReference type="ARBA" id="ARBA00023239"/>
    </source>
</evidence>
<dbReference type="NCBIfam" id="TIGR01935">
    <property type="entry name" value="NOT-MenG"/>
    <property type="match status" value="1"/>
</dbReference>
<dbReference type="CDD" id="cd16841">
    <property type="entry name" value="RraA_family"/>
    <property type="match status" value="1"/>
</dbReference>
<name>A0A1F6UXA5_9PROT</name>
<dbReference type="GO" id="GO:0047443">
    <property type="term" value="F:4-hydroxy-4-methyl-2-oxoglutarate aldolase activity"/>
    <property type="evidence" value="ECO:0007669"/>
    <property type="project" value="UniProtKB-EC"/>
</dbReference>
<dbReference type="SUPFAM" id="SSF89562">
    <property type="entry name" value="RraA-like"/>
    <property type="match status" value="1"/>
</dbReference>
<comment type="subunit">
    <text evidence="4 10">Homotrimer.</text>
</comment>
<dbReference type="GO" id="GO:0051252">
    <property type="term" value="P:regulation of RNA metabolic process"/>
    <property type="evidence" value="ECO:0007669"/>
    <property type="project" value="InterPro"/>
</dbReference>
<reference evidence="11 12" key="1">
    <citation type="journal article" date="2016" name="Nat. Commun.">
        <title>Thousands of microbial genomes shed light on interconnected biogeochemical processes in an aquifer system.</title>
        <authorList>
            <person name="Anantharaman K."/>
            <person name="Brown C.T."/>
            <person name="Hug L.A."/>
            <person name="Sharon I."/>
            <person name="Castelle C.J."/>
            <person name="Probst A.J."/>
            <person name="Thomas B.C."/>
            <person name="Singh A."/>
            <person name="Wilkins M.J."/>
            <person name="Karaoz U."/>
            <person name="Brodie E.L."/>
            <person name="Williams K.H."/>
            <person name="Hubbard S.S."/>
            <person name="Banfield J.F."/>
        </authorList>
    </citation>
    <scope>NUCLEOTIDE SEQUENCE [LARGE SCALE GENOMIC DNA]</scope>
</reference>
<evidence type="ECO:0000313" key="12">
    <source>
        <dbReference type="Proteomes" id="UP000179076"/>
    </source>
</evidence>
<comment type="similarity">
    <text evidence="3 10">Belongs to the class II aldolase/RraA-like family.</text>
</comment>
<evidence type="ECO:0000256" key="9">
    <source>
        <dbReference type="PIRSR" id="PIRSR605493-1"/>
    </source>
</evidence>
<feature type="binding site" evidence="9">
    <location>
        <position position="97"/>
    </location>
    <ligand>
        <name>substrate</name>
    </ligand>
</feature>
<keyword evidence="9" id="KW-0460">Magnesium</keyword>
<dbReference type="InterPro" id="IPR036704">
    <property type="entry name" value="RraA/RraA-like_sf"/>
</dbReference>
<dbReference type="PANTHER" id="PTHR33254:SF4">
    <property type="entry name" value="4-HYDROXY-4-METHYL-2-OXOGLUTARATE ALDOLASE 3-RELATED"/>
    <property type="match status" value="1"/>
</dbReference>
<dbReference type="GO" id="GO:0008428">
    <property type="term" value="F:ribonuclease inhibitor activity"/>
    <property type="evidence" value="ECO:0007669"/>
    <property type="project" value="InterPro"/>
</dbReference>
<comment type="catalytic activity">
    <reaction evidence="8 10">
        <text>oxaloacetate + H(+) = pyruvate + CO2</text>
        <dbReference type="Rhea" id="RHEA:15641"/>
        <dbReference type="ChEBI" id="CHEBI:15361"/>
        <dbReference type="ChEBI" id="CHEBI:15378"/>
        <dbReference type="ChEBI" id="CHEBI:16452"/>
        <dbReference type="ChEBI" id="CHEBI:16526"/>
        <dbReference type="EC" id="4.1.1.112"/>
    </reaction>
</comment>
<evidence type="ECO:0000313" key="11">
    <source>
        <dbReference type="EMBL" id="OGI61963.1"/>
    </source>
</evidence>
<proteinExistence type="inferred from homology"/>
<protein>
    <recommendedName>
        <fullName evidence="10">4-hydroxy-4-methyl-2-oxoglutarate aldolase</fullName>
        <shortName evidence="10">HMG aldolase</shortName>
        <ecNumber evidence="10">4.1.1.112</ecNumber>
        <ecNumber evidence="10">4.1.3.17</ecNumber>
    </recommendedName>
    <alternativeName>
        <fullName evidence="10">Oxaloacetate decarboxylase</fullName>
    </alternativeName>
</protein>
<dbReference type="EMBL" id="MFSP01000185">
    <property type="protein sequence ID" value="OGI61963.1"/>
    <property type="molecule type" value="Genomic_DNA"/>
</dbReference>
<keyword evidence="6 10" id="KW-0456">Lyase</keyword>
<dbReference type="GO" id="GO:0008948">
    <property type="term" value="F:oxaloacetate decarboxylase activity"/>
    <property type="evidence" value="ECO:0007669"/>
    <property type="project" value="UniProtKB-EC"/>
</dbReference>
<dbReference type="AlphaFoldDB" id="A0A1F6UXA5"/>
<feature type="binding site" evidence="9">
    <location>
        <begin position="75"/>
        <end position="78"/>
    </location>
    <ligand>
        <name>substrate</name>
    </ligand>
</feature>
<evidence type="ECO:0000256" key="2">
    <source>
        <dbReference type="ARBA" id="ARBA00001968"/>
    </source>
</evidence>
<dbReference type="EC" id="4.1.1.112" evidence="10"/>
<evidence type="ECO:0000256" key="8">
    <source>
        <dbReference type="ARBA" id="ARBA00047973"/>
    </source>
</evidence>
<organism evidence="11 12">
    <name type="scientific">Candidatus Muproteobacteria bacterium RBG_16_60_9</name>
    <dbReference type="NCBI Taxonomy" id="1817755"/>
    <lineage>
        <taxon>Bacteria</taxon>
        <taxon>Pseudomonadati</taxon>
        <taxon>Pseudomonadota</taxon>
        <taxon>Candidatus Muproteobacteria</taxon>
    </lineage>
</organism>
<dbReference type="Proteomes" id="UP000179076">
    <property type="component" value="Unassembled WGS sequence"/>
</dbReference>
<gene>
    <name evidence="11" type="ORF">A2W18_01055</name>
</gene>
<comment type="catalytic activity">
    <reaction evidence="1 10">
        <text>4-hydroxy-4-methyl-2-oxoglutarate = 2 pyruvate</text>
        <dbReference type="Rhea" id="RHEA:22748"/>
        <dbReference type="ChEBI" id="CHEBI:15361"/>
        <dbReference type="ChEBI" id="CHEBI:58276"/>
        <dbReference type="EC" id="4.1.3.17"/>
    </reaction>
</comment>
<accession>A0A1F6UXA5</accession>
<evidence type="ECO:0000256" key="1">
    <source>
        <dbReference type="ARBA" id="ARBA00001342"/>
    </source>
</evidence>
<dbReference type="EC" id="4.1.3.17" evidence="10"/>
<feature type="binding site" evidence="9">
    <location>
        <position position="98"/>
    </location>
    <ligand>
        <name>Mg(2+)</name>
        <dbReference type="ChEBI" id="CHEBI:18420"/>
    </ligand>
</feature>
<sequence length="159" mass="16792">MTPKTADLHDQHGDRLQVVDPIFRSYGGKRAFAGRIATVKVHEDNKLVRAELEKDGAGKVLVVDGGGSLRSALVGGNIAKLAADNHWNGIVVYGCIRDAVEVADTAIGMLALSTCPVKPKKNGFGEVGISLRFGGATFKPGGYVYVDEDGMVLAPDKVD</sequence>
<dbReference type="InterPro" id="IPR005493">
    <property type="entry name" value="RraA/RraA-like"/>
</dbReference>
<evidence type="ECO:0000256" key="5">
    <source>
        <dbReference type="ARBA" id="ARBA00022723"/>
    </source>
</evidence>
<comment type="caution">
    <text evidence="11">The sequence shown here is derived from an EMBL/GenBank/DDBJ whole genome shotgun (WGS) entry which is preliminary data.</text>
</comment>
<dbReference type="Gene3D" id="3.50.30.40">
    <property type="entry name" value="Ribonuclease E inhibitor RraA/RraA-like"/>
    <property type="match status" value="1"/>
</dbReference>
<evidence type="ECO:0000256" key="4">
    <source>
        <dbReference type="ARBA" id="ARBA00011233"/>
    </source>
</evidence>
<evidence type="ECO:0000256" key="3">
    <source>
        <dbReference type="ARBA" id="ARBA00008621"/>
    </source>
</evidence>
<comment type="cofactor">
    <cofactor evidence="9">
        <name>Mg(2+)</name>
        <dbReference type="ChEBI" id="CHEBI:18420"/>
    </cofactor>
</comment>
<evidence type="ECO:0000256" key="7">
    <source>
        <dbReference type="ARBA" id="ARBA00025046"/>
    </source>
</evidence>
<dbReference type="Pfam" id="PF03737">
    <property type="entry name" value="RraA-like"/>
    <property type="match status" value="1"/>
</dbReference>
<dbReference type="InterPro" id="IPR010203">
    <property type="entry name" value="RraA"/>
</dbReference>
<dbReference type="PANTHER" id="PTHR33254">
    <property type="entry name" value="4-HYDROXY-4-METHYL-2-OXOGLUTARATE ALDOLASE 3-RELATED"/>
    <property type="match status" value="1"/>
</dbReference>
<evidence type="ECO:0000256" key="10">
    <source>
        <dbReference type="RuleBase" id="RU004338"/>
    </source>
</evidence>
<keyword evidence="5 9" id="KW-0479">Metal-binding</keyword>
<dbReference type="GO" id="GO:0046872">
    <property type="term" value="F:metal ion binding"/>
    <property type="evidence" value="ECO:0007669"/>
    <property type="project" value="UniProtKB-KW"/>
</dbReference>
<dbReference type="NCBIfam" id="NF006875">
    <property type="entry name" value="PRK09372.1"/>
    <property type="match status" value="1"/>
</dbReference>
<comment type="function">
    <text evidence="7 10">Catalyzes the aldol cleavage of 4-hydroxy-4-methyl-2-oxoglutarate (HMG) into 2 molecules of pyruvate. Also contains a secondary oxaloacetate (OAA) decarboxylase activity due to the common pyruvate enolate transition state formed following C-C bond cleavage in the retro-aldol and decarboxylation reactions.</text>
</comment>